<dbReference type="GO" id="GO:0016887">
    <property type="term" value="F:ATP hydrolysis activity"/>
    <property type="evidence" value="ECO:0007669"/>
    <property type="project" value="InterPro"/>
</dbReference>
<evidence type="ECO:0000259" key="5">
    <source>
        <dbReference type="PROSITE" id="PS50893"/>
    </source>
</evidence>
<dbReference type="SUPFAM" id="SSF52540">
    <property type="entry name" value="P-loop containing nucleoside triphosphate hydrolases"/>
    <property type="match status" value="1"/>
</dbReference>
<dbReference type="EMBL" id="AZTB01000047">
    <property type="protein sequence ID" value="KGG79960.1"/>
    <property type="molecule type" value="Genomic_DNA"/>
</dbReference>
<evidence type="ECO:0000256" key="1">
    <source>
        <dbReference type="ARBA" id="ARBA00022448"/>
    </source>
</evidence>
<dbReference type="InterPro" id="IPR003439">
    <property type="entry name" value="ABC_transporter-like_ATP-bd"/>
</dbReference>
<proteinExistence type="predicted"/>
<evidence type="ECO:0000256" key="3">
    <source>
        <dbReference type="ARBA" id="ARBA00022840"/>
    </source>
</evidence>
<comment type="caution">
    <text evidence="6">The sequence shown here is derived from an EMBL/GenBank/DDBJ whole genome shotgun (WGS) entry which is preliminary data.</text>
</comment>
<protein>
    <submittedName>
        <fullName evidence="6">ABC transporter</fullName>
    </submittedName>
</protein>
<dbReference type="RefSeq" id="WP_035164099.1">
    <property type="nucleotide sequence ID" value="NZ_AZTB01000047.1"/>
</dbReference>
<dbReference type="Proteomes" id="UP000029622">
    <property type="component" value="Unassembled WGS sequence"/>
</dbReference>
<evidence type="ECO:0000313" key="7">
    <source>
        <dbReference type="Proteomes" id="UP000029622"/>
    </source>
</evidence>
<dbReference type="Pfam" id="PF00005">
    <property type="entry name" value="ABC_tran"/>
    <property type="match status" value="1"/>
</dbReference>
<dbReference type="PROSITE" id="PS00211">
    <property type="entry name" value="ABC_TRANSPORTER_1"/>
    <property type="match status" value="1"/>
</dbReference>
<dbReference type="STRING" id="1156417.Y919_08925"/>
<dbReference type="FunFam" id="3.40.50.300:FF:000134">
    <property type="entry name" value="Iron-enterobactin ABC transporter ATP-binding protein"/>
    <property type="match status" value="1"/>
</dbReference>
<dbReference type="CDD" id="cd03214">
    <property type="entry name" value="ABC_Iron-Siderophores_B12_Hemin"/>
    <property type="match status" value="1"/>
</dbReference>
<keyword evidence="3" id="KW-0067">ATP-binding</keyword>
<dbReference type="PANTHER" id="PTHR42794:SF1">
    <property type="entry name" value="HEMIN IMPORT ATP-BINDING PROTEIN HMUV"/>
    <property type="match status" value="1"/>
</dbReference>
<reference evidence="6 7" key="1">
    <citation type="submission" date="2013-12" db="EMBL/GenBank/DDBJ databases">
        <title>Draft genome sequence of Caloranaerobacter sp. H53214.</title>
        <authorList>
            <person name="Jiang L.J."/>
            <person name="Shao Z.Z."/>
            <person name="Long M.N."/>
        </authorList>
    </citation>
    <scope>NUCLEOTIDE SEQUENCE [LARGE SCALE GENOMIC DNA]</scope>
    <source>
        <strain evidence="6 7">H53214</strain>
    </source>
</reference>
<dbReference type="InterPro" id="IPR003593">
    <property type="entry name" value="AAA+_ATPase"/>
</dbReference>
<dbReference type="PROSITE" id="PS50893">
    <property type="entry name" value="ABC_TRANSPORTER_2"/>
    <property type="match status" value="1"/>
</dbReference>
<sequence length="263" mass="29913">MEMAIEVESLYFSYGDSLILRDINFKIKKGEFVSIIGPNGSGKSTLLKNMISIYKPNRGSIKIDGKEIREYKAKELAKKVAIVPQDTNIAYDFSVFDVVIMGRNPYLGRFQSESYKDFQIVEDSLKLTDTLYLKDKSINQISGGERQRVIIARALAQEPEIMLLDEPTSHLDINHQIEILSLLKKLNTEKSMTIIIVIHDINLAARYSSKMILLNKGEIISIGKPREVITYENIEMAYNLNVVITENLYTNSPYLIPLTSKKL</sequence>
<evidence type="ECO:0000256" key="4">
    <source>
        <dbReference type="ARBA" id="ARBA00022967"/>
    </source>
</evidence>
<dbReference type="InterPro" id="IPR017871">
    <property type="entry name" value="ABC_transporter-like_CS"/>
</dbReference>
<dbReference type="PANTHER" id="PTHR42794">
    <property type="entry name" value="HEMIN IMPORT ATP-BINDING PROTEIN HMUV"/>
    <property type="match status" value="1"/>
</dbReference>
<feature type="domain" description="ABC transporter" evidence="5">
    <location>
        <begin position="5"/>
        <end position="241"/>
    </location>
</feature>
<dbReference type="GO" id="GO:0005524">
    <property type="term" value="F:ATP binding"/>
    <property type="evidence" value="ECO:0007669"/>
    <property type="project" value="UniProtKB-KW"/>
</dbReference>
<evidence type="ECO:0000256" key="2">
    <source>
        <dbReference type="ARBA" id="ARBA00022741"/>
    </source>
</evidence>
<name>A0A096BFJ8_9FIRM</name>
<gene>
    <name evidence="6" type="ORF">Y919_08925</name>
</gene>
<dbReference type="AlphaFoldDB" id="A0A096BFJ8"/>
<keyword evidence="2" id="KW-0547">Nucleotide-binding</keyword>
<dbReference type="SMART" id="SM00382">
    <property type="entry name" value="AAA"/>
    <property type="match status" value="1"/>
</dbReference>
<dbReference type="InterPro" id="IPR027417">
    <property type="entry name" value="P-loop_NTPase"/>
</dbReference>
<accession>A0A096BFJ8</accession>
<dbReference type="Gene3D" id="3.40.50.300">
    <property type="entry name" value="P-loop containing nucleotide triphosphate hydrolases"/>
    <property type="match status" value="1"/>
</dbReference>
<organism evidence="6 7">
    <name type="scientific">Caloranaerobacter azorensis H53214</name>
    <dbReference type="NCBI Taxonomy" id="1156417"/>
    <lineage>
        <taxon>Bacteria</taxon>
        <taxon>Bacillati</taxon>
        <taxon>Bacillota</taxon>
        <taxon>Tissierellia</taxon>
        <taxon>Tissierellales</taxon>
        <taxon>Thermohalobacteraceae</taxon>
        <taxon>Caloranaerobacter</taxon>
    </lineage>
</organism>
<keyword evidence="4" id="KW-1278">Translocase</keyword>
<keyword evidence="1" id="KW-0813">Transport</keyword>
<evidence type="ECO:0000313" key="6">
    <source>
        <dbReference type="EMBL" id="KGG79960.1"/>
    </source>
</evidence>